<feature type="non-terminal residue" evidence="1">
    <location>
        <position position="119"/>
    </location>
</feature>
<feature type="non-terminal residue" evidence="1">
    <location>
        <position position="1"/>
    </location>
</feature>
<accession>A0AAD8A1L1</accession>
<dbReference type="EMBL" id="JASPKZ010004177">
    <property type="protein sequence ID" value="KAJ9590930.1"/>
    <property type="molecule type" value="Genomic_DNA"/>
</dbReference>
<keyword evidence="2" id="KW-1185">Reference proteome</keyword>
<protein>
    <submittedName>
        <fullName evidence="1">Uncharacterized protein</fullName>
    </submittedName>
</protein>
<name>A0AAD8A1L1_DIPPU</name>
<sequence length="119" mass="13154">VFPCKITLPDPLAANLVSSIASIDLASTMIGGTDLAGYQVASHRVVDSCHVVRIRIESMRFHTRLTVIAVKLRLTEAQSRYFGGLRGHSNSRLATRKSNLTNARPPFSPCPFYIFYSET</sequence>
<reference evidence="1" key="2">
    <citation type="submission" date="2023-05" db="EMBL/GenBank/DDBJ databases">
        <authorList>
            <person name="Fouks B."/>
        </authorList>
    </citation>
    <scope>NUCLEOTIDE SEQUENCE</scope>
    <source>
        <strain evidence="1">Stay&amp;Tobe</strain>
        <tissue evidence="1">Testes</tissue>
    </source>
</reference>
<organism evidence="1 2">
    <name type="scientific">Diploptera punctata</name>
    <name type="common">Pacific beetle cockroach</name>
    <dbReference type="NCBI Taxonomy" id="6984"/>
    <lineage>
        <taxon>Eukaryota</taxon>
        <taxon>Metazoa</taxon>
        <taxon>Ecdysozoa</taxon>
        <taxon>Arthropoda</taxon>
        <taxon>Hexapoda</taxon>
        <taxon>Insecta</taxon>
        <taxon>Pterygota</taxon>
        <taxon>Neoptera</taxon>
        <taxon>Polyneoptera</taxon>
        <taxon>Dictyoptera</taxon>
        <taxon>Blattodea</taxon>
        <taxon>Blaberoidea</taxon>
        <taxon>Blaberidae</taxon>
        <taxon>Diplopterinae</taxon>
        <taxon>Diploptera</taxon>
    </lineage>
</organism>
<evidence type="ECO:0000313" key="1">
    <source>
        <dbReference type="EMBL" id="KAJ9590930.1"/>
    </source>
</evidence>
<evidence type="ECO:0000313" key="2">
    <source>
        <dbReference type="Proteomes" id="UP001233999"/>
    </source>
</evidence>
<comment type="caution">
    <text evidence="1">The sequence shown here is derived from an EMBL/GenBank/DDBJ whole genome shotgun (WGS) entry which is preliminary data.</text>
</comment>
<reference evidence="1" key="1">
    <citation type="journal article" date="2023" name="IScience">
        <title>Live-bearing cockroach genome reveals convergent evolutionary mechanisms linked to viviparity in insects and beyond.</title>
        <authorList>
            <person name="Fouks B."/>
            <person name="Harrison M.C."/>
            <person name="Mikhailova A.A."/>
            <person name="Marchal E."/>
            <person name="English S."/>
            <person name="Carruthers M."/>
            <person name="Jennings E.C."/>
            <person name="Chiamaka E.L."/>
            <person name="Frigard R.A."/>
            <person name="Pippel M."/>
            <person name="Attardo G.M."/>
            <person name="Benoit J.B."/>
            <person name="Bornberg-Bauer E."/>
            <person name="Tobe S.S."/>
        </authorList>
    </citation>
    <scope>NUCLEOTIDE SEQUENCE</scope>
    <source>
        <strain evidence="1">Stay&amp;Tobe</strain>
    </source>
</reference>
<dbReference type="Proteomes" id="UP001233999">
    <property type="component" value="Unassembled WGS sequence"/>
</dbReference>
<dbReference type="AlphaFoldDB" id="A0AAD8A1L1"/>
<gene>
    <name evidence="1" type="ORF">L9F63_016028</name>
</gene>
<proteinExistence type="predicted"/>